<sequence>MRKSDTHIDVGGARLAGQFFEPQTGWPGVLFVHGWGGSQKRDEKRSRAISRLGCICLTFDMRGHGAMDSDKAKVSRADNLADICAAYDKLASHPAVDTSSIAVIASSYGAYLSTFLATSRRVRWLALRVPALYRDEDWDTPKISLDRRELQEYRSRQVARDANKALRHCQDFAGDVLVVESENDHLVPHPTIASYLAAFSNACSITHRIIKGADHALSDAESRRSYDELLIRWVREMVLSAR</sequence>
<dbReference type="OrthoDB" id="9805640at2"/>
<dbReference type="EMBL" id="OBML01000005">
    <property type="protein sequence ID" value="SOC06723.1"/>
    <property type="molecule type" value="Genomic_DNA"/>
</dbReference>
<accession>A0A285SKP7</accession>
<dbReference type="STRING" id="538381.GCA_001696535_02111"/>
<dbReference type="Proteomes" id="UP000219331">
    <property type="component" value="Unassembled WGS sequence"/>
</dbReference>
<dbReference type="InterPro" id="IPR050261">
    <property type="entry name" value="FrsA_esterase"/>
</dbReference>
<organism evidence="2 3">
    <name type="scientific">Stappia indica</name>
    <dbReference type="NCBI Taxonomy" id="538381"/>
    <lineage>
        <taxon>Bacteria</taxon>
        <taxon>Pseudomonadati</taxon>
        <taxon>Pseudomonadota</taxon>
        <taxon>Alphaproteobacteria</taxon>
        <taxon>Hyphomicrobiales</taxon>
        <taxon>Stappiaceae</taxon>
        <taxon>Stappia</taxon>
    </lineage>
</organism>
<evidence type="ECO:0000259" key="1">
    <source>
        <dbReference type="Pfam" id="PF00326"/>
    </source>
</evidence>
<dbReference type="GO" id="GO:0008236">
    <property type="term" value="F:serine-type peptidase activity"/>
    <property type="evidence" value="ECO:0007669"/>
    <property type="project" value="InterPro"/>
</dbReference>
<keyword evidence="3" id="KW-1185">Reference proteome</keyword>
<reference evidence="2 3" key="1">
    <citation type="submission" date="2017-08" db="EMBL/GenBank/DDBJ databases">
        <authorList>
            <person name="de Groot N.N."/>
        </authorList>
    </citation>
    <scope>NUCLEOTIDE SEQUENCE [LARGE SCALE GENOMIC DNA]</scope>
    <source>
        <strain evidence="2 3">USBA 352</strain>
    </source>
</reference>
<dbReference type="PANTHER" id="PTHR22946:SF5">
    <property type="entry name" value="PEPTIDASE S9 PROLYL OLIGOPEPTIDASE CATALYTIC DOMAIN-CONTAINING PROTEIN"/>
    <property type="match status" value="1"/>
</dbReference>
<dbReference type="SUPFAM" id="SSF53474">
    <property type="entry name" value="alpha/beta-Hydrolases"/>
    <property type="match status" value="1"/>
</dbReference>
<dbReference type="AlphaFoldDB" id="A0A285SKP7"/>
<evidence type="ECO:0000313" key="2">
    <source>
        <dbReference type="EMBL" id="SOC06723.1"/>
    </source>
</evidence>
<dbReference type="Gene3D" id="3.40.50.1820">
    <property type="entry name" value="alpha/beta hydrolase"/>
    <property type="match status" value="1"/>
</dbReference>
<proteinExistence type="predicted"/>
<gene>
    <name evidence="2" type="ORF">SAMN05421512_105179</name>
</gene>
<protein>
    <recommendedName>
        <fullName evidence="1">Peptidase S9 prolyl oligopeptidase catalytic domain-containing protein</fullName>
    </recommendedName>
</protein>
<dbReference type="InterPro" id="IPR029058">
    <property type="entry name" value="AB_hydrolase_fold"/>
</dbReference>
<feature type="domain" description="Peptidase S9 prolyl oligopeptidase catalytic" evidence="1">
    <location>
        <begin position="51"/>
        <end position="237"/>
    </location>
</feature>
<name>A0A285SKP7_9HYPH</name>
<dbReference type="PANTHER" id="PTHR22946">
    <property type="entry name" value="DIENELACTONE HYDROLASE DOMAIN-CONTAINING PROTEIN-RELATED"/>
    <property type="match status" value="1"/>
</dbReference>
<dbReference type="InterPro" id="IPR001375">
    <property type="entry name" value="Peptidase_S9_cat"/>
</dbReference>
<dbReference type="GO" id="GO:0006508">
    <property type="term" value="P:proteolysis"/>
    <property type="evidence" value="ECO:0007669"/>
    <property type="project" value="InterPro"/>
</dbReference>
<evidence type="ECO:0000313" key="3">
    <source>
        <dbReference type="Proteomes" id="UP000219331"/>
    </source>
</evidence>
<dbReference type="RefSeq" id="WP_067336023.1">
    <property type="nucleotide sequence ID" value="NZ_JAJGNR010000004.1"/>
</dbReference>
<dbReference type="Pfam" id="PF00326">
    <property type="entry name" value="Peptidase_S9"/>
    <property type="match status" value="1"/>
</dbReference>